<feature type="transmembrane region" description="Helical" evidence="7">
    <location>
        <begin position="248"/>
        <end position="265"/>
    </location>
</feature>
<name>W6MM89_9ASCO</name>
<organism evidence="8 9">
    <name type="scientific">Kuraishia capsulata CBS 1993</name>
    <dbReference type="NCBI Taxonomy" id="1382522"/>
    <lineage>
        <taxon>Eukaryota</taxon>
        <taxon>Fungi</taxon>
        <taxon>Dikarya</taxon>
        <taxon>Ascomycota</taxon>
        <taxon>Saccharomycotina</taxon>
        <taxon>Pichiomycetes</taxon>
        <taxon>Pichiales</taxon>
        <taxon>Pichiaceae</taxon>
        <taxon>Kuraishia</taxon>
    </lineage>
</organism>
<evidence type="ECO:0008006" key="10">
    <source>
        <dbReference type="Google" id="ProtNLM"/>
    </source>
</evidence>
<comment type="subcellular location">
    <subcellularLocation>
        <location evidence="1">Membrane</location>
        <topology evidence="1">Multi-pass membrane protein</topology>
    </subcellularLocation>
</comment>
<feature type="transmembrane region" description="Helical" evidence="7">
    <location>
        <begin position="174"/>
        <end position="193"/>
    </location>
</feature>
<dbReference type="InterPro" id="IPR002293">
    <property type="entry name" value="AA/rel_permease1"/>
</dbReference>
<dbReference type="GO" id="GO:0016020">
    <property type="term" value="C:membrane"/>
    <property type="evidence" value="ECO:0007669"/>
    <property type="project" value="UniProtKB-SubCell"/>
</dbReference>
<keyword evidence="4 7" id="KW-1133">Transmembrane helix</keyword>
<evidence type="ECO:0000256" key="1">
    <source>
        <dbReference type="ARBA" id="ARBA00004141"/>
    </source>
</evidence>
<feature type="transmembrane region" description="Helical" evidence="7">
    <location>
        <begin position="335"/>
        <end position="357"/>
    </location>
</feature>
<dbReference type="Pfam" id="PF13520">
    <property type="entry name" value="AA_permease_2"/>
    <property type="match status" value="1"/>
</dbReference>
<feature type="transmembrane region" description="Helical" evidence="7">
    <location>
        <begin position="460"/>
        <end position="482"/>
    </location>
</feature>
<evidence type="ECO:0000256" key="6">
    <source>
        <dbReference type="SAM" id="MobiDB-lite"/>
    </source>
</evidence>
<dbReference type="PANTHER" id="PTHR45649">
    <property type="entry name" value="AMINO-ACID PERMEASE BAT1"/>
    <property type="match status" value="1"/>
</dbReference>
<dbReference type="PANTHER" id="PTHR45649:SF3">
    <property type="entry name" value="POLYAMINE TRANSPORTER TPO5"/>
    <property type="match status" value="1"/>
</dbReference>
<proteinExistence type="predicted"/>
<keyword evidence="2" id="KW-0813">Transport</keyword>
<dbReference type="GeneID" id="34521065"/>
<evidence type="ECO:0000256" key="4">
    <source>
        <dbReference type="ARBA" id="ARBA00022989"/>
    </source>
</evidence>
<feature type="transmembrane region" description="Helical" evidence="7">
    <location>
        <begin position="56"/>
        <end position="78"/>
    </location>
</feature>
<dbReference type="AlphaFoldDB" id="W6MM89"/>
<accession>W6MM89</accession>
<feature type="region of interest" description="Disordered" evidence="6">
    <location>
        <begin position="600"/>
        <end position="623"/>
    </location>
</feature>
<dbReference type="EMBL" id="HG793128">
    <property type="protein sequence ID" value="CDK27684.1"/>
    <property type="molecule type" value="Genomic_DNA"/>
</dbReference>
<reference evidence="8" key="1">
    <citation type="submission" date="2013-12" db="EMBL/GenBank/DDBJ databases">
        <authorList>
            <person name="Genoscope - CEA"/>
        </authorList>
    </citation>
    <scope>NUCLEOTIDE SEQUENCE</scope>
    <source>
        <strain evidence="8">CBS 1993</strain>
    </source>
</reference>
<evidence type="ECO:0000313" key="9">
    <source>
        <dbReference type="Proteomes" id="UP000019384"/>
    </source>
</evidence>
<dbReference type="OrthoDB" id="3257095at2759"/>
<feature type="transmembrane region" description="Helical" evidence="7">
    <location>
        <begin position="488"/>
        <end position="510"/>
    </location>
</feature>
<evidence type="ECO:0000256" key="7">
    <source>
        <dbReference type="SAM" id="Phobius"/>
    </source>
</evidence>
<evidence type="ECO:0000256" key="2">
    <source>
        <dbReference type="ARBA" id="ARBA00022448"/>
    </source>
</evidence>
<feature type="transmembrane region" description="Helical" evidence="7">
    <location>
        <begin position="205"/>
        <end position="228"/>
    </location>
</feature>
<evidence type="ECO:0000256" key="3">
    <source>
        <dbReference type="ARBA" id="ARBA00022692"/>
    </source>
</evidence>
<dbReference type="GO" id="GO:0015203">
    <property type="term" value="F:polyamine transmembrane transporter activity"/>
    <property type="evidence" value="ECO:0007669"/>
    <property type="project" value="EnsemblFungi"/>
</dbReference>
<feature type="transmembrane region" description="Helical" evidence="7">
    <location>
        <begin position="395"/>
        <end position="413"/>
    </location>
</feature>
<feature type="transmembrane region" description="Helical" evidence="7">
    <location>
        <begin position="128"/>
        <end position="154"/>
    </location>
</feature>
<feature type="compositionally biased region" description="Basic and acidic residues" evidence="6">
    <location>
        <begin position="600"/>
        <end position="610"/>
    </location>
</feature>
<keyword evidence="9" id="KW-1185">Reference proteome</keyword>
<sequence>MVNYSLLQNGEDVVAGLSHIPGRVVEFLGDDDVGEEVEHFNYKQELSRKLTVSSMIGLGFSLMGVPFGVSTTLSIGLIDGGSATILWGWVTVTLLSLCVALSLAEVSSKYPSSGGTYHFAAILANEKYSLVASWFTGWFLIMGNWTMFISIVYGGSQFILSVLGLKDDEYKSDSILTLMLYICLVIFCAFVNLKLSKYLEKINTLCIYWTIYTVLIMDVLLMLFSSSFHDVKYILTNFDASRSGWPDPIAFLIGLQSASFTLQGYNMIPAMSDEVKNPERNVPKGMIFSVLVAGVTGVIFIIPILSILPELTLLLDSNPDIFPIDLVFKLSTQSLLVSFVLVLLLIGTVLFAGIGTLTTASRLTYAFARDGALPYKDLWTHVDDMGEQSIVPRNALFLSTVVSILLSLLSLVSSSAFSAFVGSAVISLSLASGIPILCLLLNKRRKIRGAHFKLHKFGWVFNAISLIWVSLSIIILCMPPQIPITVRSMNYAFVVSILFGVSATIAYFLWGKGHFHGPMLDEHILAESQQNSVLMQPIVNPVETNDIDPFGDQSTFFVDNPEDIWEEDEQYERELTPASNDTLNADLGASSNLIKTFKLEEEPRAVHEEDGSSSEAPNHRELL</sequence>
<gene>
    <name evidence="8" type="ORF">KUCA_T00003663001</name>
</gene>
<keyword evidence="5 7" id="KW-0472">Membrane</keyword>
<dbReference type="RefSeq" id="XP_022459677.1">
    <property type="nucleotide sequence ID" value="XM_022602100.1"/>
</dbReference>
<dbReference type="GO" id="GO:0005794">
    <property type="term" value="C:Golgi apparatus"/>
    <property type="evidence" value="ECO:0007669"/>
    <property type="project" value="EnsemblFungi"/>
</dbReference>
<protein>
    <recommendedName>
        <fullName evidence="10">Amino acid permease/ SLC12A domain-containing protein</fullName>
    </recommendedName>
</protein>
<feature type="transmembrane region" description="Helical" evidence="7">
    <location>
        <begin position="419"/>
        <end position="440"/>
    </location>
</feature>
<evidence type="ECO:0000256" key="5">
    <source>
        <dbReference type="ARBA" id="ARBA00023136"/>
    </source>
</evidence>
<reference evidence="8" key="2">
    <citation type="submission" date="2014-02" db="EMBL/GenBank/DDBJ databases">
        <title>Complete DNA sequence of /Kuraishia capsulata/ illustrates novel genomic features among budding yeasts (/Saccharomycotina/).</title>
        <authorList>
            <person name="Morales L."/>
            <person name="Noel B."/>
            <person name="Porcel B."/>
            <person name="Marcet-Houben M."/>
            <person name="Hullo M-F."/>
            <person name="Sacerdot C."/>
            <person name="Tekaia F."/>
            <person name="Leh-Louis V."/>
            <person name="Despons L."/>
            <person name="Khanna V."/>
            <person name="Aury J-M."/>
            <person name="Barbe V."/>
            <person name="Couloux A."/>
            <person name="Labadie K."/>
            <person name="Pelletier E."/>
            <person name="Souciet J-L."/>
            <person name="Boekhout T."/>
            <person name="Gabaldon T."/>
            <person name="Wincker P."/>
            <person name="Dujon B."/>
        </authorList>
    </citation>
    <scope>NUCLEOTIDE SEQUENCE</scope>
    <source>
        <strain evidence="8">CBS 1993</strain>
    </source>
</reference>
<keyword evidence="3 7" id="KW-0812">Transmembrane</keyword>
<feature type="transmembrane region" description="Helical" evidence="7">
    <location>
        <begin position="84"/>
        <end position="107"/>
    </location>
</feature>
<dbReference type="Proteomes" id="UP000019384">
    <property type="component" value="Unassembled WGS sequence"/>
</dbReference>
<dbReference type="Gene3D" id="1.20.1740.10">
    <property type="entry name" value="Amino acid/polyamine transporter I"/>
    <property type="match status" value="1"/>
</dbReference>
<evidence type="ECO:0000313" key="8">
    <source>
        <dbReference type="EMBL" id="CDK27684.1"/>
    </source>
</evidence>
<feature type="transmembrane region" description="Helical" evidence="7">
    <location>
        <begin position="286"/>
        <end position="308"/>
    </location>
</feature>
<dbReference type="HOGENOM" id="CLU_004495_5_3_1"/>